<evidence type="ECO:0000256" key="2">
    <source>
        <dbReference type="ARBA" id="ARBA00008721"/>
    </source>
</evidence>
<sequence>MERQLQVLNQDFSRANISFTLRNTTWTENEDWASGANGVYSAMVATLHQGGNDALNLYFVEVVSPYGFPPPYDDENNELLGIASYPWDASTTDHTSSVCVVAAGTVPGGDRAPTNLGKTATHEVGHWFGLYHPFEGGCVADPNGGDRVSDTPAAANATFGCESSRDSCPDLPGLDPLQNFMGAADE</sequence>
<dbReference type="InterPro" id="IPR024079">
    <property type="entry name" value="MetalloPept_cat_dom_sf"/>
</dbReference>
<accession>A0A167LPI7</accession>
<evidence type="ECO:0000256" key="4">
    <source>
        <dbReference type="ARBA" id="ARBA00022723"/>
    </source>
</evidence>
<evidence type="ECO:0000313" key="11">
    <source>
        <dbReference type="EMBL" id="OAA53337.1"/>
    </source>
</evidence>
<comment type="caution">
    <text evidence="11">The sequence shown here is derived from an EMBL/GenBank/DDBJ whole genome shotgun (WGS) entry which is preliminary data.</text>
</comment>
<organism evidence="11 12">
    <name type="scientific">Cordyceps fumosorosea (strain ARSEF 2679)</name>
    <name type="common">Isaria fumosorosea</name>
    <dbReference type="NCBI Taxonomy" id="1081104"/>
    <lineage>
        <taxon>Eukaryota</taxon>
        <taxon>Fungi</taxon>
        <taxon>Dikarya</taxon>
        <taxon>Ascomycota</taxon>
        <taxon>Pezizomycotina</taxon>
        <taxon>Sordariomycetes</taxon>
        <taxon>Hypocreomycetidae</taxon>
        <taxon>Hypocreales</taxon>
        <taxon>Cordycipitaceae</taxon>
        <taxon>Cordyceps</taxon>
    </lineage>
</organism>
<dbReference type="SUPFAM" id="SSF55486">
    <property type="entry name" value="Metalloproteases ('zincins'), catalytic domain"/>
    <property type="match status" value="1"/>
</dbReference>
<evidence type="ECO:0000256" key="8">
    <source>
        <dbReference type="ARBA" id="ARBA00023049"/>
    </source>
</evidence>
<dbReference type="PANTHER" id="PTHR47466:SF1">
    <property type="entry name" value="METALLOPROTEASE MEP1 (AFU_ORTHOLOGUE AFUA_1G07730)-RELATED"/>
    <property type="match status" value="1"/>
</dbReference>
<dbReference type="Proteomes" id="UP000076744">
    <property type="component" value="Unassembled WGS sequence"/>
</dbReference>
<dbReference type="OrthoDB" id="536211at2759"/>
<keyword evidence="4" id="KW-0479">Metal-binding</keyword>
<evidence type="ECO:0000259" key="10">
    <source>
        <dbReference type="Pfam" id="PF05572"/>
    </source>
</evidence>
<evidence type="ECO:0000256" key="7">
    <source>
        <dbReference type="ARBA" id="ARBA00022833"/>
    </source>
</evidence>
<dbReference type="GeneID" id="30025110"/>
<protein>
    <submittedName>
        <fullName evidence="11">Metalloprotease MEP1</fullName>
    </submittedName>
</protein>
<evidence type="ECO:0000313" key="12">
    <source>
        <dbReference type="Proteomes" id="UP000076744"/>
    </source>
</evidence>
<evidence type="ECO:0000256" key="3">
    <source>
        <dbReference type="ARBA" id="ARBA00022670"/>
    </source>
</evidence>
<proteinExistence type="inferred from homology"/>
<dbReference type="Pfam" id="PF05572">
    <property type="entry name" value="Peptidase_M43"/>
    <property type="match status" value="1"/>
</dbReference>
<keyword evidence="9" id="KW-1015">Disulfide bond</keyword>
<dbReference type="STRING" id="1081104.A0A167LPI7"/>
<comment type="similarity">
    <text evidence="2">Belongs to the peptidase M43B family.</text>
</comment>
<keyword evidence="6" id="KW-0378">Hydrolase</keyword>
<keyword evidence="3 11" id="KW-0645">Protease</keyword>
<comment type="function">
    <text evidence="1">Secreted metalloproteinase that allows assimilation of proteinaceous substrates.</text>
</comment>
<dbReference type="Gene3D" id="3.40.390.10">
    <property type="entry name" value="Collagenase (Catalytic Domain)"/>
    <property type="match status" value="1"/>
</dbReference>
<keyword evidence="7" id="KW-0862">Zinc</keyword>
<gene>
    <name evidence="11" type="ORF">ISF_08818</name>
</gene>
<keyword evidence="5" id="KW-0732">Signal</keyword>
<evidence type="ECO:0000256" key="5">
    <source>
        <dbReference type="ARBA" id="ARBA00022729"/>
    </source>
</evidence>
<dbReference type="GO" id="GO:0008237">
    <property type="term" value="F:metallopeptidase activity"/>
    <property type="evidence" value="ECO:0007669"/>
    <property type="project" value="UniProtKB-KW"/>
</dbReference>
<feature type="domain" description="Peptidase M43 pregnancy-associated plasma-A" evidence="10">
    <location>
        <begin position="81"/>
        <end position="157"/>
    </location>
</feature>
<evidence type="ECO:0000256" key="1">
    <source>
        <dbReference type="ARBA" id="ARBA00003174"/>
    </source>
</evidence>
<keyword evidence="12" id="KW-1185">Reference proteome</keyword>
<dbReference type="GO" id="GO:0006508">
    <property type="term" value="P:proteolysis"/>
    <property type="evidence" value="ECO:0007669"/>
    <property type="project" value="UniProtKB-KW"/>
</dbReference>
<evidence type="ECO:0000256" key="6">
    <source>
        <dbReference type="ARBA" id="ARBA00022801"/>
    </source>
</evidence>
<dbReference type="PANTHER" id="PTHR47466">
    <property type="match status" value="1"/>
</dbReference>
<dbReference type="InterPro" id="IPR008754">
    <property type="entry name" value="Peptidase_M43"/>
</dbReference>
<dbReference type="GO" id="GO:0046872">
    <property type="term" value="F:metal ion binding"/>
    <property type="evidence" value="ECO:0007669"/>
    <property type="project" value="UniProtKB-KW"/>
</dbReference>
<evidence type="ECO:0000256" key="9">
    <source>
        <dbReference type="ARBA" id="ARBA00023157"/>
    </source>
</evidence>
<name>A0A167LPI7_CORFA</name>
<dbReference type="RefSeq" id="XP_018700381.1">
    <property type="nucleotide sequence ID" value="XM_018852421.1"/>
</dbReference>
<keyword evidence="8 11" id="KW-0482">Metalloprotease</keyword>
<dbReference type="AlphaFoldDB" id="A0A167LPI7"/>
<dbReference type="EMBL" id="AZHB01000036">
    <property type="protein sequence ID" value="OAA53337.1"/>
    <property type="molecule type" value="Genomic_DNA"/>
</dbReference>
<reference evidence="11 12" key="1">
    <citation type="journal article" date="2016" name="Genome Biol. Evol.">
        <title>Divergent and convergent evolution of fungal pathogenicity.</title>
        <authorList>
            <person name="Shang Y."/>
            <person name="Xiao G."/>
            <person name="Zheng P."/>
            <person name="Cen K."/>
            <person name="Zhan S."/>
            <person name="Wang C."/>
        </authorList>
    </citation>
    <scope>NUCLEOTIDE SEQUENCE [LARGE SCALE GENOMIC DNA]</scope>
    <source>
        <strain evidence="11 12">ARSEF 2679</strain>
    </source>
</reference>